<proteinExistence type="predicted"/>
<feature type="chain" id="PRO_5032835502" description="Glycoside hydrolase family 5 domain-containing protein" evidence="1">
    <location>
        <begin position="20"/>
        <end position="658"/>
    </location>
</feature>
<keyword evidence="3" id="KW-1185">Reference proteome</keyword>
<dbReference type="AlphaFoldDB" id="A0A842HFY7"/>
<evidence type="ECO:0000313" key="2">
    <source>
        <dbReference type="EMBL" id="MBC2595585.1"/>
    </source>
</evidence>
<dbReference type="EMBL" id="JACHVB010000043">
    <property type="protein sequence ID" value="MBC2595585.1"/>
    <property type="molecule type" value="Genomic_DNA"/>
</dbReference>
<comment type="caution">
    <text evidence="2">The sequence shown here is derived from an EMBL/GenBank/DDBJ whole genome shotgun (WGS) entry which is preliminary data.</text>
</comment>
<feature type="signal peptide" evidence="1">
    <location>
        <begin position="1"/>
        <end position="19"/>
    </location>
</feature>
<accession>A0A842HFY7</accession>
<evidence type="ECO:0008006" key="4">
    <source>
        <dbReference type="Google" id="ProtNLM"/>
    </source>
</evidence>
<dbReference type="InterPro" id="IPR017853">
    <property type="entry name" value="GH"/>
</dbReference>
<reference evidence="2 3" key="1">
    <citation type="submission" date="2020-07" db="EMBL/GenBank/DDBJ databases">
        <authorList>
            <person name="Feng X."/>
        </authorList>
    </citation>
    <scope>NUCLEOTIDE SEQUENCE [LARGE SCALE GENOMIC DNA]</scope>
    <source>
        <strain evidence="2 3">JCM31066</strain>
    </source>
</reference>
<dbReference type="Gene3D" id="3.20.20.80">
    <property type="entry name" value="Glycosidases"/>
    <property type="match status" value="1"/>
</dbReference>
<name>A0A842HFY7_9BACT</name>
<dbReference type="RefSeq" id="WP_185676535.1">
    <property type="nucleotide sequence ID" value="NZ_JACHVB010000043.1"/>
</dbReference>
<evidence type="ECO:0000313" key="3">
    <source>
        <dbReference type="Proteomes" id="UP000546464"/>
    </source>
</evidence>
<dbReference type="Proteomes" id="UP000546464">
    <property type="component" value="Unassembled WGS sequence"/>
</dbReference>
<evidence type="ECO:0000256" key="1">
    <source>
        <dbReference type="SAM" id="SignalP"/>
    </source>
</evidence>
<organism evidence="2 3">
    <name type="scientific">Ruficoccus amylovorans</name>
    <dbReference type="NCBI Taxonomy" id="1804625"/>
    <lineage>
        <taxon>Bacteria</taxon>
        <taxon>Pseudomonadati</taxon>
        <taxon>Verrucomicrobiota</taxon>
        <taxon>Opitutia</taxon>
        <taxon>Puniceicoccales</taxon>
        <taxon>Cerasicoccaceae</taxon>
        <taxon>Ruficoccus</taxon>
    </lineage>
</organism>
<protein>
    <recommendedName>
        <fullName evidence="4">Glycoside hydrolase family 5 domain-containing protein</fullName>
    </recommendedName>
</protein>
<dbReference type="SUPFAM" id="SSF51445">
    <property type="entry name" value="(Trans)glycosidases"/>
    <property type="match status" value="1"/>
</dbReference>
<gene>
    <name evidence="2" type="ORF">H5P28_15060</name>
</gene>
<keyword evidence="1" id="KW-0732">Signal</keyword>
<sequence length="658" mass="73577">MTPRILFLGLTFAFGVALQAETNPPPALPPLTIDGQNFVDPDGNVVKFWGVNLTALYPDRAAATATAQNLAERQINLVRPHHMLRQSKDWNPQMVSGALVDYRNDSRTWDKEALDRFDFLNAELARQGIYLAFSVHFSRQYHPGDVTILETDAADAAAWSAAISELEGWPWKKAIDVRKALPAIDERAALLNEEFIENLLTHVNPYTGRSYAEDPQLLIMEVVNESSLEYAVICKNRFPEHWDKQLQASWEAYARANGLDKPGDLYAPVGLKAIELRAKFLRKLDTDYYNRIRAKIESLGCEVPMMYSNLWRGDNALAMQAELSDVTENHAYIDPLVVRDLDDGFNRAAKNSLQGKPYFIGEFNQAEGSANIKEHAPYRTMLMVAAPAYANLHDWSGIVWFSWNHGTDIIEADGWTSEEGRNPRLGTMVADAMMTDHLRTAGMLFRNGWVSPSAQPITVWVEEPYFAGNYDRLMEGKHKVLPGWQSVHGIRRAYGKEPDEQFDAEWLYNWPGKVMVSDTNEIIKDTVRRQLTLAVPQGEAFSGFLDGELPAGLSHLEIDDDSGFATVIVVAEDDKPLAQSTSLVISRTYLDDDLKEQIGPAVTLNGLAALPEGKQWAFAVTRPRSAEPSAPVMLTPGADGSLMLPDTLWYEAELHPAE</sequence>